<reference evidence="1 2" key="1">
    <citation type="submission" date="2023-10" db="EMBL/GenBank/DDBJ databases">
        <title>Glaciecola aquimarina strain GGW-M5 nov., isolated from a coastal seawater.</title>
        <authorList>
            <person name="Bayburt H."/>
            <person name="Kim J.M."/>
            <person name="Choi B.J."/>
            <person name="Jeon C.O."/>
        </authorList>
    </citation>
    <scope>NUCLEOTIDE SEQUENCE [LARGE SCALE GENOMIC DNA]</scope>
    <source>
        <strain evidence="1 2">KCTC 32108</strain>
    </source>
</reference>
<sequence>MARFQESKFVSDEFSIWGGSLVKGEDGLYHMFYSRWPKKLGWEWVNYSEVAHAVSASPFGPFKHSDVALPERGAAFWDGSATHNPTIHKFDGKYYLYYMGNYGDKKVVSVLKVNKELTGNIEIINELGWPWQTLLTGLGLVVINL</sequence>
<accession>A0ABU3SXK4</accession>
<dbReference type="Gene3D" id="2.115.10.20">
    <property type="entry name" value="Glycosyl hydrolase domain, family 43"/>
    <property type="match status" value="1"/>
</dbReference>
<dbReference type="EMBL" id="JAWDIO010000002">
    <property type="protein sequence ID" value="MDU0354745.1"/>
    <property type="molecule type" value="Genomic_DNA"/>
</dbReference>
<dbReference type="Proteomes" id="UP001247805">
    <property type="component" value="Unassembled WGS sequence"/>
</dbReference>
<protein>
    <recommendedName>
        <fullName evidence="3">Beta-xylosidase</fullName>
    </recommendedName>
</protein>
<dbReference type="SUPFAM" id="SSF75005">
    <property type="entry name" value="Arabinanase/levansucrase/invertase"/>
    <property type="match status" value="1"/>
</dbReference>
<evidence type="ECO:0008006" key="3">
    <source>
        <dbReference type="Google" id="ProtNLM"/>
    </source>
</evidence>
<dbReference type="InterPro" id="IPR023296">
    <property type="entry name" value="Glyco_hydro_beta-prop_sf"/>
</dbReference>
<organism evidence="1 2">
    <name type="scientific">Paraglaciecola aquimarina</name>
    <dbReference type="NCBI Taxonomy" id="1235557"/>
    <lineage>
        <taxon>Bacteria</taxon>
        <taxon>Pseudomonadati</taxon>
        <taxon>Pseudomonadota</taxon>
        <taxon>Gammaproteobacteria</taxon>
        <taxon>Alteromonadales</taxon>
        <taxon>Alteromonadaceae</taxon>
        <taxon>Paraglaciecola</taxon>
    </lineage>
</organism>
<keyword evidence="2" id="KW-1185">Reference proteome</keyword>
<evidence type="ECO:0000313" key="1">
    <source>
        <dbReference type="EMBL" id="MDU0354745.1"/>
    </source>
</evidence>
<gene>
    <name evidence="1" type="ORF">RS130_13205</name>
</gene>
<evidence type="ECO:0000313" key="2">
    <source>
        <dbReference type="Proteomes" id="UP001247805"/>
    </source>
</evidence>
<name>A0ABU3SXK4_9ALTE</name>
<dbReference type="RefSeq" id="WP_316026324.1">
    <property type="nucleotide sequence ID" value="NZ_JAWDIO010000002.1"/>
</dbReference>
<comment type="caution">
    <text evidence="1">The sequence shown here is derived from an EMBL/GenBank/DDBJ whole genome shotgun (WGS) entry which is preliminary data.</text>
</comment>
<proteinExistence type="predicted"/>